<keyword evidence="3" id="KW-1185">Reference proteome</keyword>
<gene>
    <name evidence="2" type="ORF">HME9302_02011</name>
</gene>
<accession>A0A369QB64</accession>
<sequence length="134" mass="14027">MILLLRAALFVAGMIMVMQGIGFLVTPETAADSLGAAVGDTRSLAVLRADMTAFFVVAGGAMLWGAWQRSGGALVVSAMLLSIAFLGRMVSAFADGTYEGFWLPMLLEALFVLLSLLGAKMLPVKRSGLQSLGV</sequence>
<name>A0A369QB64_9SPHN</name>
<dbReference type="EMBL" id="QBKA01000002">
    <property type="protein sequence ID" value="RDC60795.1"/>
    <property type="molecule type" value="Genomic_DNA"/>
</dbReference>
<comment type="caution">
    <text evidence="2">The sequence shown here is derived from an EMBL/GenBank/DDBJ whole genome shotgun (WGS) entry which is preliminary data.</text>
</comment>
<dbReference type="Pfam" id="PF14248">
    <property type="entry name" value="DUF4345"/>
    <property type="match status" value="1"/>
</dbReference>
<keyword evidence="1" id="KW-0472">Membrane</keyword>
<feature type="transmembrane region" description="Helical" evidence="1">
    <location>
        <begin position="100"/>
        <end position="119"/>
    </location>
</feature>
<evidence type="ECO:0000313" key="2">
    <source>
        <dbReference type="EMBL" id="RDC60795.1"/>
    </source>
</evidence>
<reference evidence="2 3" key="1">
    <citation type="submission" date="2018-04" db="EMBL/GenBank/DDBJ databases">
        <title>Altererythrobacter sp. HME9302 genome sequencing and assembly.</title>
        <authorList>
            <person name="Kang H."/>
            <person name="Kim H."/>
            <person name="Joh K."/>
        </authorList>
    </citation>
    <scope>NUCLEOTIDE SEQUENCE [LARGE SCALE GENOMIC DNA]</scope>
    <source>
        <strain evidence="2 3">HME9302</strain>
    </source>
</reference>
<organism evidence="2 3">
    <name type="scientific">Alteripontixanthobacter maritimus</name>
    <dbReference type="NCBI Taxonomy" id="2161824"/>
    <lineage>
        <taxon>Bacteria</taxon>
        <taxon>Pseudomonadati</taxon>
        <taxon>Pseudomonadota</taxon>
        <taxon>Alphaproteobacteria</taxon>
        <taxon>Sphingomonadales</taxon>
        <taxon>Erythrobacteraceae</taxon>
        <taxon>Alteripontixanthobacter</taxon>
    </lineage>
</organism>
<proteinExistence type="predicted"/>
<dbReference type="InterPro" id="IPR025597">
    <property type="entry name" value="DUF4345"/>
</dbReference>
<evidence type="ECO:0000313" key="3">
    <source>
        <dbReference type="Proteomes" id="UP000253727"/>
    </source>
</evidence>
<keyword evidence="1" id="KW-0812">Transmembrane</keyword>
<dbReference type="AlphaFoldDB" id="A0A369QB64"/>
<feature type="transmembrane region" description="Helical" evidence="1">
    <location>
        <begin position="46"/>
        <end position="67"/>
    </location>
</feature>
<evidence type="ECO:0000256" key="1">
    <source>
        <dbReference type="SAM" id="Phobius"/>
    </source>
</evidence>
<protein>
    <recommendedName>
        <fullName evidence="4">DUF4345 domain-containing protein</fullName>
    </recommendedName>
</protein>
<keyword evidence="1" id="KW-1133">Transmembrane helix</keyword>
<dbReference type="OrthoDB" id="5875348at2"/>
<evidence type="ECO:0008006" key="4">
    <source>
        <dbReference type="Google" id="ProtNLM"/>
    </source>
</evidence>
<feature type="transmembrane region" description="Helical" evidence="1">
    <location>
        <begin position="74"/>
        <end position="94"/>
    </location>
</feature>
<dbReference type="RefSeq" id="WP_115366882.1">
    <property type="nucleotide sequence ID" value="NZ_QBKA01000002.1"/>
</dbReference>
<dbReference type="Proteomes" id="UP000253727">
    <property type="component" value="Unassembled WGS sequence"/>
</dbReference>